<evidence type="ECO:0000259" key="2">
    <source>
        <dbReference type="Pfam" id="PF04892"/>
    </source>
</evidence>
<comment type="caution">
    <text evidence="3">The sequence shown here is derived from an EMBL/GenBank/DDBJ whole genome shotgun (WGS) entry which is preliminary data.</text>
</comment>
<protein>
    <submittedName>
        <fullName evidence="3">VanZ family protein</fullName>
    </submittedName>
</protein>
<evidence type="ECO:0000313" key="4">
    <source>
        <dbReference type="Proteomes" id="UP000737612"/>
    </source>
</evidence>
<dbReference type="InterPro" id="IPR053150">
    <property type="entry name" value="Teicoplanin_resist-assoc"/>
</dbReference>
<dbReference type="AlphaFoldDB" id="A0A938Z6N2"/>
<keyword evidence="1" id="KW-1133">Transmembrane helix</keyword>
<feature type="transmembrane region" description="Helical" evidence="1">
    <location>
        <begin position="163"/>
        <end position="180"/>
    </location>
</feature>
<dbReference type="EMBL" id="JAFHBD010000039">
    <property type="protein sequence ID" value="MBN2953891.1"/>
    <property type="molecule type" value="Genomic_DNA"/>
</dbReference>
<dbReference type="InterPro" id="IPR006976">
    <property type="entry name" value="VanZ-like"/>
</dbReference>
<name>A0A938Z6N2_9FIRM</name>
<feature type="transmembrane region" description="Helical" evidence="1">
    <location>
        <begin position="61"/>
        <end position="80"/>
    </location>
</feature>
<sequence length="190" mass="21789">MAIPLYLTTIEQDIFDTFRYLPHAVAVGVGFVTVAAAWKNQQIQKKRKRLEQYRALHGGQLLAWFLVAVYFAMLISITLLSREPGSRTGVDLKLFETWGNQRLPDRYFVENILLFLPFGALLPAAVPFLRRWWYCVYAAFATSMMLETVQLLTERGFCQLDDVVTNTLGAAIGYLVFALVRKCWRGKIEE</sequence>
<feature type="transmembrane region" description="Helical" evidence="1">
    <location>
        <begin position="132"/>
        <end position="151"/>
    </location>
</feature>
<evidence type="ECO:0000313" key="3">
    <source>
        <dbReference type="EMBL" id="MBN2953891.1"/>
    </source>
</evidence>
<dbReference type="Pfam" id="PF04892">
    <property type="entry name" value="VanZ"/>
    <property type="match status" value="1"/>
</dbReference>
<reference evidence="3" key="1">
    <citation type="submission" date="2021-02" db="EMBL/GenBank/DDBJ databases">
        <title>Metagenome-assembled genomes from human diarrheal sample B26.</title>
        <authorList>
            <person name="Ateba T.P."/>
            <person name="Alayande K.A."/>
            <person name="Mwanza M."/>
        </authorList>
    </citation>
    <scope>NUCLEOTIDE SEQUENCE</scope>
    <source>
        <strain evidence="3">06WH</strain>
    </source>
</reference>
<feature type="transmembrane region" description="Helical" evidence="1">
    <location>
        <begin position="20"/>
        <end position="40"/>
    </location>
</feature>
<gene>
    <name evidence="3" type="ORF">JTJ23_09920</name>
</gene>
<proteinExistence type="predicted"/>
<dbReference type="Proteomes" id="UP000737612">
    <property type="component" value="Unassembled WGS sequence"/>
</dbReference>
<dbReference type="PANTHER" id="PTHR36834:SF1">
    <property type="entry name" value="INTEGRAL MEMBRANE PROTEIN"/>
    <property type="match status" value="1"/>
</dbReference>
<feature type="transmembrane region" description="Helical" evidence="1">
    <location>
        <begin position="107"/>
        <end position="125"/>
    </location>
</feature>
<keyword evidence="1" id="KW-0472">Membrane</keyword>
<organism evidence="3 4">
    <name type="scientific">Fusicatenibacter saccharivorans</name>
    <dbReference type="NCBI Taxonomy" id="1150298"/>
    <lineage>
        <taxon>Bacteria</taxon>
        <taxon>Bacillati</taxon>
        <taxon>Bacillota</taxon>
        <taxon>Clostridia</taxon>
        <taxon>Lachnospirales</taxon>
        <taxon>Lachnospiraceae</taxon>
        <taxon>Fusicatenibacter</taxon>
    </lineage>
</organism>
<evidence type="ECO:0000256" key="1">
    <source>
        <dbReference type="SAM" id="Phobius"/>
    </source>
</evidence>
<feature type="domain" description="VanZ-like" evidence="2">
    <location>
        <begin position="68"/>
        <end position="180"/>
    </location>
</feature>
<dbReference type="PANTHER" id="PTHR36834">
    <property type="entry name" value="MEMBRANE PROTEIN-RELATED"/>
    <property type="match status" value="1"/>
</dbReference>
<keyword evidence="1" id="KW-0812">Transmembrane</keyword>
<accession>A0A938Z6N2</accession>